<reference evidence="7 8" key="1">
    <citation type="submission" date="2016-10" db="EMBL/GenBank/DDBJ databases">
        <authorList>
            <person name="de Groot N.N."/>
        </authorList>
    </citation>
    <scope>NUCLEOTIDE SEQUENCE [LARGE SCALE GENOMIC DNA]</scope>
    <source>
        <strain evidence="7 8">APO</strain>
    </source>
</reference>
<organism evidence="7 8">
    <name type="scientific">Tindallia californiensis</name>
    <dbReference type="NCBI Taxonomy" id="159292"/>
    <lineage>
        <taxon>Bacteria</taxon>
        <taxon>Bacillati</taxon>
        <taxon>Bacillota</taxon>
        <taxon>Clostridia</taxon>
        <taxon>Peptostreptococcales</taxon>
        <taxon>Tindalliaceae</taxon>
        <taxon>Tindallia</taxon>
    </lineage>
</organism>
<proteinExistence type="predicted"/>
<gene>
    <name evidence="7" type="ORF">SAMN05192546_10147</name>
</gene>
<accession>A0A1H3I923</accession>
<dbReference type="STRING" id="159292.SAMN05192546_10147"/>
<keyword evidence="8" id="KW-1185">Reference proteome</keyword>
<dbReference type="InterPro" id="IPR001851">
    <property type="entry name" value="ABC_transp_permease"/>
</dbReference>
<dbReference type="AlphaFoldDB" id="A0A1H3I923"/>
<dbReference type="EMBL" id="FNPV01000001">
    <property type="protein sequence ID" value="SDY23688.1"/>
    <property type="molecule type" value="Genomic_DNA"/>
</dbReference>
<dbReference type="Proteomes" id="UP000199230">
    <property type="component" value="Unassembled WGS sequence"/>
</dbReference>
<dbReference type="PANTHER" id="PTHR43370:SF1">
    <property type="entry name" value="GUANOSINE ABC TRANSPORTER PERMEASE PROTEIN NUPQ"/>
    <property type="match status" value="1"/>
</dbReference>
<feature type="transmembrane region" description="Helical" evidence="6">
    <location>
        <begin position="94"/>
        <end position="116"/>
    </location>
</feature>
<feature type="transmembrane region" description="Helical" evidence="6">
    <location>
        <begin position="154"/>
        <end position="171"/>
    </location>
</feature>
<name>A0A1H3I923_9FIRM</name>
<evidence type="ECO:0000256" key="3">
    <source>
        <dbReference type="ARBA" id="ARBA00022692"/>
    </source>
</evidence>
<protein>
    <submittedName>
        <fullName evidence="7">Simple sugar transport system permease protein</fullName>
    </submittedName>
</protein>
<evidence type="ECO:0000256" key="4">
    <source>
        <dbReference type="ARBA" id="ARBA00022989"/>
    </source>
</evidence>
<comment type="subcellular location">
    <subcellularLocation>
        <location evidence="1">Cell membrane</location>
        <topology evidence="1">Multi-pass membrane protein</topology>
    </subcellularLocation>
</comment>
<feature type="transmembrane region" description="Helical" evidence="6">
    <location>
        <begin position="201"/>
        <end position="223"/>
    </location>
</feature>
<feature type="transmembrane region" description="Helical" evidence="6">
    <location>
        <begin position="65"/>
        <end position="88"/>
    </location>
</feature>
<dbReference type="GO" id="GO:0005886">
    <property type="term" value="C:plasma membrane"/>
    <property type="evidence" value="ECO:0007669"/>
    <property type="project" value="UniProtKB-SubCell"/>
</dbReference>
<dbReference type="PANTHER" id="PTHR43370">
    <property type="entry name" value="SUGAR ABC TRANSPORTER INTEGRAL MEMBRANE PROTEIN-RELATED"/>
    <property type="match status" value="1"/>
</dbReference>
<feature type="transmembrane region" description="Helical" evidence="6">
    <location>
        <begin position="235"/>
        <end position="258"/>
    </location>
</feature>
<sequence length="311" mass="32872">MDSLFNLIFSTTFGYSVLRVTTPILFATLGAMISIKAGVVNISMEGTMLTAALTGVVISGYTGSAFAGLVGAVLIGMLLGLMLGYFALNLKTNIILAAIAINLMASGGTVFALFVISGDRGISSSISSQVLPRVSIPILENIPILGDILSNHNILTYVSLLSVFLVYVFLYKTPLGLQIRAVGENSHAAESVGISVQKVQYIALILSGAFAGFGGAYMSMGYVSRFSTDMTAGRGFIALAAEALGMGRPLGILLASLLFGAADALSNSLQRFKIPSEFVQMLPYLVTIIGLVIYAIRQKNASKRQKMEDRV</sequence>
<dbReference type="GO" id="GO:0022857">
    <property type="term" value="F:transmembrane transporter activity"/>
    <property type="evidence" value="ECO:0007669"/>
    <property type="project" value="InterPro"/>
</dbReference>
<evidence type="ECO:0000256" key="6">
    <source>
        <dbReference type="SAM" id="Phobius"/>
    </source>
</evidence>
<keyword evidence="3 6" id="KW-0812">Transmembrane</keyword>
<evidence type="ECO:0000313" key="8">
    <source>
        <dbReference type="Proteomes" id="UP000199230"/>
    </source>
</evidence>
<keyword evidence="7" id="KW-0813">Transport</keyword>
<keyword evidence="4 6" id="KW-1133">Transmembrane helix</keyword>
<feature type="transmembrane region" description="Helical" evidence="6">
    <location>
        <begin position="20"/>
        <end position="44"/>
    </location>
</feature>
<dbReference type="RefSeq" id="WP_093309702.1">
    <property type="nucleotide sequence ID" value="NZ_FNPV01000001.1"/>
</dbReference>
<keyword evidence="2" id="KW-1003">Cell membrane</keyword>
<evidence type="ECO:0000256" key="2">
    <source>
        <dbReference type="ARBA" id="ARBA00022475"/>
    </source>
</evidence>
<evidence type="ECO:0000256" key="1">
    <source>
        <dbReference type="ARBA" id="ARBA00004651"/>
    </source>
</evidence>
<dbReference type="OrthoDB" id="9792579at2"/>
<feature type="transmembrane region" description="Helical" evidence="6">
    <location>
        <begin position="278"/>
        <end position="296"/>
    </location>
</feature>
<evidence type="ECO:0000256" key="5">
    <source>
        <dbReference type="ARBA" id="ARBA00023136"/>
    </source>
</evidence>
<evidence type="ECO:0000313" key="7">
    <source>
        <dbReference type="EMBL" id="SDY23688.1"/>
    </source>
</evidence>
<dbReference type="Pfam" id="PF02653">
    <property type="entry name" value="BPD_transp_2"/>
    <property type="match status" value="1"/>
</dbReference>
<dbReference type="CDD" id="cd06580">
    <property type="entry name" value="TM_PBP1_transp_TpRbsC_like"/>
    <property type="match status" value="1"/>
</dbReference>
<keyword evidence="7" id="KW-0762">Sugar transport</keyword>
<keyword evidence="5 6" id="KW-0472">Membrane</keyword>